<organism evidence="1 2">
    <name type="scientific">Coemansia helicoidea</name>
    <dbReference type="NCBI Taxonomy" id="1286919"/>
    <lineage>
        <taxon>Eukaryota</taxon>
        <taxon>Fungi</taxon>
        <taxon>Fungi incertae sedis</taxon>
        <taxon>Zoopagomycota</taxon>
        <taxon>Kickxellomycotina</taxon>
        <taxon>Kickxellomycetes</taxon>
        <taxon>Kickxellales</taxon>
        <taxon>Kickxellaceae</taxon>
        <taxon>Coemansia</taxon>
    </lineage>
</organism>
<sequence length="278" mass="30699">APAAFRDKPALEEAAYELIVQAFSVYEEHISDSRAQYQALVLIINALHASRSLSAENYETLAARCAQHGARLLKRPDQARVAYACAHLWWRMLPVAELIPPPPSEGQDAAAVEREHTERVERERAAVEQHNNGDAVLAHLQRALKAADSCLDPVLSVRLFVELLNQSAVHYERRCLAITPKYINDLIDLIRTSVAGIEAFDASAPAPTRAAADAGVVDGTALYEPDGPMNAYVLAYFRRSLDYIRSRKALAASGEYSLPDFSAIHCDEPDERAPEGYY</sequence>
<gene>
    <name evidence="1" type="primary">vps35_2</name>
    <name evidence="1" type="ORF">H4R21_007186</name>
</gene>
<feature type="non-terminal residue" evidence="1">
    <location>
        <position position="1"/>
    </location>
</feature>
<dbReference type="EMBL" id="JANBUN010004291">
    <property type="protein sequence ID" value="KAJ2786448.1"/>
    <property type="molecule type" value="Genomic_DNA"/>
</dbReference>
<reference evidence="1" key="1">
    <citation type="submission" date="2022-07" db="EMBL/GenBank/DDBJ databases">
        <title>Phylogenomic reconstructions and comparative analyses of Kickxellomycotina fungi.</title>
        <authorList>
            <person name="Reynolds N.K."/>
            <person name="Stajich J.E."/>
            <person name="Barry K."/>
            <person name="Grigoriev I.V."/>
            <person name="Crous P."/>
            <person name="Smith M.E."/>
        </authorList>
    </citation>
    <scope>NUCLEOTIDE SEQUENCE</scope>
    <source>
        <strain evidence="1">BCRC 34780</strain>
    </source>
</reference>
<evidence type="ECO:0000313" key="2">
    <source>
        <dbReference type="Proteomes" id="UP001140087"/>
    </source>
</evidence>
<protein>
    <submittedName>
        <fullName evidence="1">Retromer complex subunit Vps35</fullName>
    </submittedName>
</protein>
<proteinExistence type="predicted"/>
<name>A0ACC1KCB9_9FUNG</name>
<comment type="caution">
    <text evidence="1">The sequence shown here is derived from an EMBL/GenBank/DDBJ whole genome shotgun (WGS) entry which is preliminary data.</text>
</comment>
<keyword evidence="2" id="KW-1185">Reference proteome</keyword>
<dbReference type="Proteomes" id="UP001140087">
    <property type="component" value="Unassembled WGS sequence"/>
</dbReference>
<accession>A0ACC1KCB9</accession>
<evidence type="ECO:0000313" key="1">
    <source>
        <dbReference type="EMBL" id="KAJ2786448.1"/>
    </source>
</evidence>